<dbReference type="PANTHER" id="PTHR30164">
    <property type="entry name" value="MTFA PEPTIDASE"/>
    <property type="match status" value="1"/>
</dbReference>
<dbReference type="AlphaFoldDB" id="A0A095VMQ5"/>
<dbReference type="STRING" id="1265313.HRUBRA_02745"/>
<dbReference type="Pfam" id="PF06167">
    <property type="entry name" value="Peptidase_M90"/>
    <property type="match status" value="1"/>
</dbReference>
<organism evidence="1 2">
    <name type="scientific">Pseudohaliea rubra DSM 19751</name>
    <dbReference type="NCBI Taxonomy" id="1265313"/>
    <lineage>
        <taxon>Bacteria</taxon>
        <taxon>Pseudomonadati</taxon>
        <taxon>Pseudomonadota</taxon>
        <taxon>Gammaproteobacteria</taxon>
        <taxon>Cellvibrionales</taxon>
        <taxon>Halieaceae</taxon>
        <taxon>Pseudohaliea</taxon>
    </lineage>
</organism>
<dbReference type="GO" id="GO:0005829">
    <property type="term" value="C:cytosol"/>
    <property type="evidence" value="ECO:0007669"/>
    <property type="project" value="TreeGrafter"/>
</dbReference>
<sequence length="261" mass="28810">MFARFRHRFTRAKRARLLRRTRIGYSTWHDACRRLPVLGYLDREQRPRLRRLAGLFLAEKTMVGAGDQALDEHLCTAIAAQACLPILELGLEAYGGWRTVIVYPDTFLVDHREVDDAGVLHESRQELAGEAWEQGPVILSWGDIARAGPGGDLDGGIIIHEVAHKLDMLSGGPNGMPPLHRGMDPAAWTEAFSAAYEALRDAVAAGEATAIDPYAAESPGEFFAVLSEAFFETPARLQASFPRVYAQLALFYRQDPAAADH</sequence>
<dbReference type="GO" id="GO:0004177">
    <property type="term" value="F:aminopeptidase activity"/>
    <property type="evidence" value="ECO:0007669"/>
    <property type="project" value="TreeGrafter"/>
</dbReference>
<dbReference type="Gene3D" id="3.40.390.10">
    <property type="entry name" value="Collagenase (Catalytic Domain)"/>
    <property type="match status" value="1"/>
</dbReference>
<name>A0A095VMQ5_9GAMM</name>
<gene>
    <name evidence="1" type="ORF">HRUBRA_02745</name>
</gene>
<reference evidence="1 2" key="1">
    <citation type="journal article" date="2014" name="Genome Announc.">
        <title>Genome Sequence of Gammaproteobacterial Pseudohaliea rubra Type Strain DSM 19751, Isolated from Coastal Seawater of the Mediterranean Sea.</title>
        <authorList>
            <person name="Spring S."/>
            <person name="Fiebig A."/>
            <person name="Riedel T."/>
            <person name="Goker M."/>
            <person name="Klenk H.P."/>
        </authorList>
    </citation>
    <scope>NUCLEOTIDE SEQUENCE [LARGE SCALE GENOMIC DNA]</scope>
    <source>
        <strain evidence="1 2">DSM 19751</strain>
    </source>
</reference>
<evidence type="ECO:0000313" key="2">
    <source>
        <dbReference type="Proteomes" id="UP000029640"/>
    </source>
</evidence>
<accession>A0A095VMQ5</accession>
<dbReference type="Gene3D" id="1.10.472.150">
    <property type="entry name" value="Glucose-regulated metallo-peptidase M90, N-terminal domain"/>
    <property type="match status" value="1"/>
</dbReference>
<dbReference type="EMBL" id="AUVB01000085">
    <property type="protein sequence ID" value="KGE02767.1"/>
    <property type="molecule type" value="Genomic_DNA"/>
</dbReference>
<dbReference type="HOGENOM" id="CLU_063037_0_1_6"/>
<dbReference type="GO" id="GO:0008237">
    <property type="term" value="F:metallopeptidase activity"/>
    <property type="evidence" value="ECO:0007669"/>
    <property type="project" value="InterPro"/>
</dbReference>
<dbReference type="Proteomes" id="UP000029640">
    <property type="component" value="Unassembled WGS sequence"/>
</dbReference>
<keyword evidence="2" id="KW-1185">Reference proteome</keyword>
<dbReference type="SUPFAM" id="SSF55486">
    <property type="entry name" value="Metalloproteases ('zincins'), catalytic domain"/>
    <property type="match status" value="1"/>
</dbReference>
<comment type="caution">
    <text evidence="1">The sequence shown here is derived from an EMBL/GenBank/DDBJ whole genome shotgun (WGS) entry which is preliminary data.</text>
</comment>
<dbReference type="InterPro" id="IPR010384">
    <property type="entry name" value="MtfA_fam"/>
</dbReference>
<dbReference type="eggNOG" id="COG3228">
    <property type="taxonomic scope" value="Bacteria"/>
</dbReference>
<dbReference type="InterPro" id="IPR042252">
    <property type="entry name" value="MtfA_N"/>
</dbReference>
<dbReference type="InterPro" id="IPR024079">
    <property type="entry name" value="MetalloPept_cat_dom_sf"/>
</dbReference>
<proteinExistence type="predicted"/>
<dbReference type="CDD" id="cd20169">
    <property type="entry name" value="Peptidase_M90_mtfA"/>
    <property type="match status" value="1"/>
</dbReference>
<dbReference type="PATRIC" id="fig|1265313.6.peg.2704"/>
<protein>
    <submittedName>
        <fullName evidence="1">Inner membrane protein</fullName>
    </submittedName>
</protein>
<evidence type="ECO:0000313" key="1">
    <source>
        <dbReference type="EMBL" id="KGE02767.1"/>
    </source>
</evidence>
<dbReference type="PANTHER" id="PTHR30164:SF2">
    <property type="entry name" value="PROTEIN MTFA"/>
    <property type="match status" value="1"/>
</dbReference>